<dbReference type="AlphaFoldDB" id="A0A5B9MMB6"/>
<feature type="region of interest" description="Disordered" evidence="1">
    <location>
        <begin position="1"/>
        <end position="58"/>
    </location>
</feature>
<evidence type="ECO:0000256" key="1">
    <source>
        <dbReference type="SAM" id="MobiDB-lite"/>
    </source>
</evidence>
<reference evidence="2 3" key="1">
    <citation type="submission" date="2019-02" db="EMBL/GenBank/DDBJ databases">
        <title>Planctomycetal bacteria perform biofilm scaping via a novel small molecule.</title>
        <authorList>
            <person name="Jeske O."/>
            <person name="Boedeker C."/>
            <person name="Wiegand S."/>
            <person name="Breitling P."/>
            <person name="Kallscheuer N."/>
            <person name="Jogler M."/>
            <person name="Rohde M."/>
            <person name="Petersen J."/>
            <person name="Medema M.H."/>
            <person name="Surup F."/>
            <person name="Jogler C."/>
        </authorList>
    </citation>
    <scope>NUCLEOTIDE SEQUENCE [LARGE SCALE GENOMIC DNA]</scope>
    <source>
        <strain evidence="2 3">Mal15</strain>
    </source>
</reference>
<dbReference type="Proteomes" id="UP000321353">
    <property type="component" value="Chromosome"/>
</dbReference>
<evidence type="ECO:0000313" key="3">
    <source>
        <dbReference type="Proteomes" id="UP000321353"/>
    </source>
</evidence>
<proteinExistence type="predicted"/>
<organism evidence="2 3">
    <name type="scientific">Stieleria maiorica</name>
    <dbReference type="NCBI Taxonomy" id="2795974"/>
    <lineage>
        <taxon>Bacteria</taxon>
        <taxon>Pseudomonadati</taxon>
        <taxon>Planctomycetota</taxon>
        <taxon>Planctomycetia</taxon>
        <taxon>Pirellulales</taxon>
        <taxon>Pirellulaceae</taxon>
        <taxon>Stieleria</taxon>
    </lineage>
</organism>
<dbReference type="KEGG" id="smam:Mal15_51330"/>
<gene>
    <name evidence="2" type="ORF">Mal15_51330</name>
</gene>
<dbReference type="EMBL" id="CP036264">
    <property type="protein sequence ID" value="QEG01057.1"/>
    <property type="molecule type" value="Genomic_DNA"/>
</dbReference>
<accession>A0A5B9MMB6</accession>
<keyword evidence="3" id="KW-1185">Reference proteome</keyword>
<evidence type="ECO:0000313" key="2">
    <source>
        <dbReference type="EMBL" id="QEG01057.1"/>
    </source>
</evidence>
<protein>
    <submittedName>
        <fullName evidence="2">Uncharacterized protein</fullName>
    </submittedName>
</protein>
<name>A0A5B9MMB6_9BACT</name>
<sequence length="58" mass="6234">MGGGKTMGAKRWGQNDGGKTMGAKRWGQNDGRQNDGRQNDGALQLLPGCWSKGFPVKK</sequence>